<dbReference type="GeneID" id="92367063"/>
<evidence type="ECO:0000256" key="1">
    <source>
        <dbReference type="SAM" id="Phobius"/>
    </source>
</evidence>
<evidence type="ECO:0000313" key="3">
    <source>
        <dbReference type="EMBL" id="OII75850.1"/>
    </source>
</evidence>
<evidence type="ECO:0000256" key="2">
    <source>
        <dbReference type="SAM" id="SignalP"/>
    </source>
</evidence>
<protein>
    <submittedName>
        <fullName evidence="3">Uncharacterized protein</fullName>
    </submittedName>
</protein>
<dbReference type="VEuPathDB" id="CryptoDB:cand_028790"/>
<feature type="transmembrane region" description="Helical" evidence="1">
    <location>
        <begin position="309"/>
        <end position="330"/>
    </location>
</feature>
<accession>A0A1J4MNK5</accession>
<keyword evidence="1" id="KW-0472">Membrane</keyword>
<reference evidence="3 4" key="1">
    <citation type="submission" date="2016-10" db="EMBL/GenBank/DDBJ databases">
        <title>Reductive evolution of mitochondrial metabolism and differential evolution of invasion-related proteins in Cryptosporidium.</title>
        <authorList>
            <person name="Liu S."/>
            <person name="Roellig D.M."/>
            <person name="Guo Y."/>
            <person name="Li N."/>
            <person name="Frace M.A."/>
            <person name="Tang K."/>
            <person name="Zhang L."/>
            <person name="Feng Y."/>
            <person name="Xiao L."/>
        </authorList>
    </citation>
    <scope>NUCLEOTIDE SEQUENCE [LARGE SCALE GENOMIC DNA]</scope>
    <source>
        <strain evidence="3">30847</strain>
    </source>
</reference>
<evidence type="ECO:0000313" key="4">
    <source>
        <dbReference type="Proteomes" id="UP000186804"/>
    </source>
</evidence>
<name>A0A1J4MNK5_9CRYT</name>
<sequence>MLIFSLIIFTCLANYILADVLLTPFNNSQGEIPLSLQDKELYIRFWEYYEDEKNYDNENVCLIIGHKLQCNDKICNNIHYNNYMKVCNSSFGLEPILNISIPSFINKYNGIPRIFIIDKEKISLFNSIHKNLTICRCPIISNINEISPPISKPSNGWKLNIIDEISDGLFIPKIGIENRFIVDTRVLVNPGWNLEFTLEGSKKQGFTLHSLVSLKKDPNCLGFPEYNSLYIIKPIQIMDYINDDYLIFLFKWEVKRFNDSNIFDYIFPVNPNSTTHYYLCYYKHYNNFIGKRVGTVYFRLDPIDSARSFSLVIFFIICLPIIYVGLFICINTKHKTNREQLQRLIIWKHREQIQNQLITLSLE</sequence>
<keyword evidence="1" id="KW-1133">Transmembrane helix</keyword>
<keyword evidence="2" id="KW-0732">Signal</keyword>
<proteinExistence type="predicted"/>
<dbReference type="AlphaFoldDB" id="A0A1J4MNK5"/>
<organism evidence="3 4">
    <name type="scientific">Cryptosporidium andersoni</name>
    <dbReference type="NCBI Taxonomy" id="117008"/>
    <lineage>
        <taxon>Eukaryota</taxon>
        <taxon>Sar</taxon>
        <taxon>Alveolata</taxon>
        <taxon>Apicomplexa</taxon>
        <taxon>Conoidasida</taxon>
        <taxon>Coccidia</taxon>
        <taxon>Eucoccidiorida</taxon>
        <taxon>Eimeriorina</taxon>
        <taxon>Cryptosporidiidae</taxon>
        <taxon>Cryptosporidium</taxon>
    </lineage>
</organism>
<keyword evidence="1" id="KW-0812">Transmembrane</keyword>
<dbReference type="OrthoDB" id="341148at2759"/>
<feature type="signal peptide" evidence="2">
    <location>
        <begin position="1"/>
        <end position="18"/>
    </location>
</feature>
<dbReference type="EMBL" id="LRBS01000076">
    <property type="protein sequence ID" value="OII75850.1"/>
    <property type="molecule type" value="Genomic_DNA"/>
</dbReference>
<keyword evidence="4" id="KW-1185">Reference proteome</keyword>
<gene>
    <name evidence="3" type="ORF">cand_028790</name>
</gene>
<feature type="chain" id="PRO_5009630305" evidence="2">
    <location>
        <begin position="19"/>
        <end position="363"/>
    </location>
</feature>
<comment type="caution">
    <text evidence="3">The sequence shown here is derived from an EMBL/GenBank/DDBJ whole genome shotgun (WGS) entry which is preliminary data.</text>
</comment>
<dbReference type="Proteomes" id="UP000186804">
    <property type="component" value="Unassembled WGS sequence"/>
</dbReference>
<dbReference type="RefSeq" id="XP_067067696.1">
    <property type="nucleotide sequence ID" value="XM_067213106.1"/>
</dbReference>